<dbReference type="EMBL" id="CAJVPP010003866">
    <property type="protein sequence ID" value="CAG8638975.1"/>
    <property type="molecule type" value="Genomic_DNA"/>
</dbReference>
<feature type="compositionally biased region" description="Low complexity" evidence="1">
    <location>
        <begin position="1"/>
        <end position="31"/>
    </location>
</feature>
<dbReference type="AlphaFoldDB" id="A0A9N9DKU1"/>
<feature type="region of interest" description="Disordered" evidence="1">
    <location>
        <begin position="1"/>
        <end position="58"/>
    </location>
</feature>
<reference evidence="2" key="1">
    <citation type="submission" date="2021-06" db="EMBL/GenBank/DDBJ databases">
        <authorList>
            <person name="Kallberg Y."/>
            <person name="Tangrot J."/>
            <person name="Rosling A."/>
        </authorList>
    </citation>
    <scope>NUCLEOTIDE SEQUENCE</scope>
    <source>
        <strain evidence="2">87-6 pot B 2015</strain>
    </source>
</reference>
<accession>A0A9N9DKU1</accession>
<gene>
    <name evidence="2" type="ORF">FMOSSE_LOCUS10885</name>
</gene>
<keyword evidence="3" id="KW-1185">Reference proteome</keyword>
<protein>
    <submittedName>
        <fullName evidence="2">678_t:CDS:1</fullName>
    </submittedName>
</protein>
<evidence type="ECO:0000313" key="2">
    <source>
        <dbReference type="EMBL" id="CAG8638975.1"/>
    </source>
</evidence>
<name>A0A9N9DKU1_FUNMO</name>
<proteinExistence type="predicted"/>
<feature type="non-terminal residue" evidence="2">
    <location>
        <position position="1"/>
    </location>
</feature>
<dbReference type="Proteomes" id="UP000789375">
    <property type="component" value="Unassembled WGS sequence"/>
</dbReference>
<sequence>PTSNSNVSTNDSSTKTLPTNSSKNPPSVNNNGREIITYGHGQQIPDSYNSTTYNQRAY</sequence>
<evidence type="ECO:0000313" key="3">
    <source>
        <dbReference type="Proteomes" id="UP000789375"/>
    </source>
</evidence>
<evidence type="ECO:0000256" key="1">
    <source>
        <dbReference type="SAM" id="MobiDB-lite"/>
    </source>
</evidence>
<organism evidence="2 3">
    <name type="scientific">Funneliformis mosseae</name>
    <name type="common">Endomycorrhizal fungus</name>
    <name type="synonym">Glomus mosseae</name>
    <dbReference type="NCBI Taxonomy" id="27381"/>
    <lineage>
        <taxon>Eukaryota</taxon>
        <taxon>Fungi</taxon>
        <taxon>Fungi incertae sedis</taxon>
        <taxon>Mucoromycota</taxon>
        <taxon>Glomeromycotina</taxon>
        <taxon>Glomeromycetes</taxon>
        <taxon>Glomerales</taxon>
        <taxon>Glomeraceae</taxon>
        <taxon>Funneliformis</taxon>
    </lineage>
</organism>
<comment type="caution">
    <text evidence="2">The sequence shown here is derived from an EMBL/GenBank/DDBJ whole genome shotgun (WGS) entry which is preliminary data.</text>
</comment>
<feature type="compositionally biased region" description="Polar residues" evidence="1">
    <location>
        <begin position="44"/>
        <end position="58"/>
    </location>
</feature>